<name>A0A7C9DR04_OPUST</name>
<dbReference type="AlphaFoldDB" id="A0A7C9DR04"/>
<proteinExistence type="predicted"/>
<organism evidence="2">
    <name type="scientific">Opuntia streptacantha</name>
    <name type="common">Prickly pear cactus</name>
    <name type="synonym">Opuntia cardona</name>
    <dbReference type="NCBI Taxonomy" id="393608"/>
    <lineage>
        <taxon>Eukaryota</taxon>
        <taxon>Viridiplantae</taxon>
        <taxon>Streptophyta</taxon>
        <taxon>Embryophyta</taxon>
        <taxon>Tracheophyta</taxon>
        <taxon>Spermatophyta</taxon>
        <taxon>Magnoliopsida</taxon>
        <taxon>eudicotyledons</taxon>
        <taxon>Gunneridae</taxon>
        <taxon>Pentapetalae</taxon>
        <taxon>Caryophyllales</taxon>
        <taxon>Cactineae</taxon>
        <taxon>Cactaceae</taxon>
        <taxon>Opuntioideae</taxon>
        <taxon>Opuntia</taxon>
    </lineage>
</organism>
<reference evidence="2" key="2">
    <citation type="submission" date="2020-07" db="EMBL/GenBank/DDBJ databases">
        <authorList>
            <person name="Vera ALvarez R."/>
            <person name="Arias-Moreno D.M."/>
            <person name="Jimenez-Jacinto V."/>
            <person name="Jimenez-Bremont J.F."/>
            <person name="Swaminathan K."/>
            <person name="Moose S.P."/>
            <person name="Guerrero-Gonzalez M.L."/>
            <person name="Marino-Ramirez L."/>
            <person name="Landsman D."/>
            <person name="Rodriguez-Kessler M."/>
            <person name="Delgado-Sanchez P."/>
        </authorList>
    </citation>
    <scope>NUCLEOTIDE SEQUENCE</scope>
    <source>
        <tissue evidence="2">Cladode</tissue>
    </source>
</reference>
<accession>A0A7C9DR04</accession>
<feature type="region of interest" description="Disordered" evidence="1">
    <location>
        <begin position="30"/>
        <end position="67"/>
    </location>
</feature>
<protein>
    <submittedName>
        <fullName evidence="2">Uncharacterized protein</fullName>
    </submittedName>
</protein>
<dbReference type="EMBL" id="GISG01151873">
    <property type="protein sequence ID" value="MBA4647706.1"/>
    <property type="molecule type" value="Transcribed_RNA"/>
</dbReference>
<sequence>MGCKPSFIFLCITQQEYINFASVCRAVNRSRTGSVRPEPRTEFRQGRGPRTGPGQENKRRRQKNNTVDSCHQAQPCQLFCLAWKGSQCLWDGQKFGTVGPCH</sequence>
<evidence type="ECO:0000313" key="2">
    <source>
        <dbReference type="EMBL" id="MBA4647706.1"/>
    </source>
</evidence>
<evidence type="ECO:0000256" key="1">
    <source>
        <dbReference type="SAM" id="MobiDB-lite"/>
    </source>
</evidence>
<reference evidence="2" key="1">
    <citation type="journal article" date="2013" name="J. Plant Res.">
        <title>Effect of fungi and light on seed germination of three Opuntia species from semiarid lands of central Mexico.</title>
        <authorList>
            <person name="Delgado-Sanchez P."/>
            <person name="Jimenez-Bremont J.F."/>
            <person name="Guerrero-Gonzalez Mde L."/>
            <person name="Flores J."/>
        </authorList>
    </citation>
    <scope>NUCLEOTIDE SEQUENCE</scope>
    <source>
        <tissue evidence="2">Cladode</tissue>
    </source>
</reference>
<feature type="compositionally biased region" description="Low complexity" evidence="1">
    <location>
        <begin position="46"/>
        <end position="55"/>
    </location>
</feature>